<organism evidence="2 3">
    <name type="scientific">Rothia mucilaginosa</name>
    <dbReference type="NCBI Taxonomy" id="43675"/>
    <lineage>
        <taxon>Bacteria</taxon>
        <taxon>Bacillati</taxon>
        <taxon>Actinomycetota</taxon>
        <taxon>Actinomycetes</taxon>
        <taxon>Micrococcales</taxon>
        <taxon>Micrococcaceae</taxon>
        <taxon>Rothia</taxon>
    </lineage>
</organism>
<keyword evidence="1" id="KW-0472">Membrane</keyword>
<protein>
    <submittedName>
        <fullName evidence="2">Uncharacterized protein</fullName>
    </submittedName>
</protein>
<accession>A0A930LAQ9</accession>
<keyword evidence="1" id="KW-1133">Transmembrane helix</keyword>
<sequence>MGSEQFSLIFSVVCCCISVISAIVAGAYGLEAHKDFQEFKKAEAEKKRAKELRNFINDLQKR</sequence>
<evidence type="ECO:0000256" key="1">
    <source>
        <dbReference type="SAM" id="Phobius"/>
    </source>
</evidence>
<evidence type="ECO:0000313" key="2">
    <source>
        <dbReference type="EMBL" id="MBF1663987.1"/>
    </source>
</evidence>
<comment type="caution">
    <text evidence="2">The sequence shown here is derived from an EMBL/GenBank/DDBJ whole genome shotgun (WGS) entry which is preliminary data.</text>
</comment>
<keyword evidence="1" id="KW-0812">Transmembrane</keyword>
<evidence type="ECO:0000313" key="3">
    <source>
        <dbReference type="Proteomes" id="UP000756427"/>
    </source>
</evidence>
<proteinExistence type="predicted"/>
<feature type="transmembrane region" description="Helical" evidence="1">
    <location>
        <begin position="6"/>
        <end position="30"/>
    </location>
</feature>
<reference evidence="2" key="1">
    <citation type="submission" date="2020-04" db="EMBL/GenBank/DDBJ databases">
        <title>Deep metagenomics examines the oral microbiome during advanced dental caries in children, revealing novel taxa and co-occurrences with host molecules.</title>
        <authorList>
            <person name="Baker J.L."/>
            <person name="Morton J.T."/>
            <person name="Dinis M."/>
            <person name="Alvarez R."/>
            <person name="Tran N.C."/>
            <person name="Knight R."/>
            <person name="Edlund A."/>
        </authorList>
    </citation>
    <scope>NUCLEOTIDE SEQUENCE</scope>
    <source>
        <strain evidence="2">JCVI_44_bin.2</strain>
    </source>
</reference>
<dbReference type="EMBL" id="JABZXR010000020">
    <property type="protein sequence ID" value="MBF1663987.1"/>
    <property type="molecule type" value="Genomic_DNA"/>
</dbReference>
<dbReference type="Proteomes" id="UP000756427">
    <property type="component" value="Unassembled WGS sequence"/>
</dbReference>
<gene>
    <name evidence="2" type="ORF">HXO64_05460</name>
</gene>
<dbReference type="RefSeq" id="WP_303975806.1">
    <property type="nucleotide sequence ID" value="NZ_JABZXR010000020.1"/>
</dbReference>
<name>A0A930LAQ9_9MICC</name>
<dbReference type="AlphaFoldDB" id="A0A930LAQ9"/>